<dbReference type="PRINTS" id="PR00463">
    <property type="entry name" value="EP450I"/>
</dbReference>
<keyword evidence="3" id="KW-0479">Metal-binding</keyword>
<evidence type="ECO:0000256" key="1">
    <source>
        <dbReference type="ARBA" id="ARBA00001971"/>
    </source>
</evidence>
<keyword evidence="6" id="KW-1185">Reference proteome</keyword>
<keyword evidence="3" id="KW-0503">Monooxygenase</keyword>
<organism evidence="5 6">
    <name type="scientific">Paraburkholderia edwinii</name>
    <dbReference type="NCBI Taxonomy" id="2861782"/>
    <lineage>
        <taxon>Bacteria</taxon>
        <taxon>Pseudomonadati</taxon>
        <taxon>Pseudomonadota</taxon>
        <taxon>Betaproteobacteria</taxon>
        <taxon>Burkholderiales</taxon>
        <taxon>Burkholderiaceae</taxon>
        <taxon>Paraburkholderia</taxon>
    </lineage>
</organism>
<dbReference type="PRINTS" id="PR00385">
    <property type="entry name" value="P450"/>
</dbReference>
<feature type="region of interest" description="Disordered" evidence="4">
    <location>
        <begin position="1"/>
        <end position="25"/>
    </location>
</feature>
<keyword evidence="3" id="KW-0560">Oxidoreductase</keyword>
<evidence type="ECO:0000313" key="5">
    <source>
        <dbReference type="EMBL" id="QYD73186.1"/>
    </source>
</evidence>
<dbReference type="PROSITE" id="PS00086">
    <property type="entry name" value="CYTOCHROME_P450"/>
    <property type="match status" value="1"/>
</dbReference>
<dbReference type="Pfam" id="PF00067">
    <property type="entry name" value="p450"/>
    <property type="match status" value="1"/>
</dbReference>
<dbReference type="InterPro" id="IPR017972">
    <property type="entry name" value="Cyt_P450_CS"/>
</dbReference>
<dbReference type="Proteomes" id="UP000826462">
    <property type="component" value="Chromosome 2"/>
</dbReference>
<evidence type="ECO:0000256" key="2">
    <source>
        <dbReference type="ARBA" id="ARBA00010617"/>
    </source>
</evidence>
<accession>A0ABX8UX17</accession>
<comment type="similarity">
    <text evidence="2 3">Belongs to the cytochrome P450 family.</text>
</comment>
<reference evidence="5 6" key="1">
    <citation type="submission" date="2021-07" db="EMBL/GenBank/DDBJ databases">
        <title>Paraburkholderia edwinii protects Aspergillus sp. from phenazines by acting as a toxin sponge.</title>
        <authorList>
            <person name="Dahlstrom K.M."/>
            <person name="Newman D.K."/>
        </authorList>
    </citation>
    <scope>NUCLEOTIDE SEQUENCE [LARGE SCALE GENOMIC DNA]</scope>
    <source>
        <strain evidence="5 6">Pe01</strain>
    </source>
</reference>
<sequence>MSTTASGNTNRTDGTRLRQLTDLPSPKGLPIIGNMHQVSLRTFHLNLERWGRELGTPYMFRMPGQQIVVLGDTDHVQGISRERPHRYRRFKPVETVLAEFGANGLFSAEGVAWEPQRRLVMQALSIPHIRAVYPTLAEITGRLYTRWMRAAQEQRTVDMVEEMKRYSVDVTSALAFGEDPRTLERDTNVIQEHLKLVMPALMSRTSAPFPYWHYIKLPRDRRLDRALIEIHRYVRRMMERARERMHDEPSDMPRNLLEAMLAMRDTPDSGITDDQVSANVLTMLLAGEDTTANSLAWSTMFIATDAPLQARLAKDARAVLGTEPVCTDYARLKELDVFEAVCTETGRFKPVAALSSFEPLEDVTMGDVLVPAGTFMFFLNRPAMHNPANFVNPERFDPDRWLHARDPARGAHEQRAYLQFGAGPRVCPGRHLAGVEMRAALSMLAANFEAKLAVDASEIEEINDFIMKPSKMPINLTIRPQAA</sequence>
<dbReference type="PANTHER" id="PTHR24305">
    <property type="entry name" value="CYTOCHROME P450"/>
    <property type="match status" value="1"/>
</dbReference>
<gene>
    <name evidence="5" type="ORF">KZJ38_26430</name>
</gene>
<dbReference type="PANTHER" id="PTHR24305:SF166">
    <property type="entry name" value="CYTOCHROME P450 12A4, MITOCHONDRIAL-RELATED"/>
    <property type="match status" value="1"/>
</dbReference>
<evidence type="ECO:0000313" key="6">
    <source>
        <dbReference type="Proteomes" id="UP000826462"/>
    </source>
</evidence>
<protein>
    <submittedName>
        <fullName evidence="5">Cytochrome P450</fullName>
    </submittedName>
</protein>
<evidence type="ECO:0000256" key="4">
    <source>
        <dbReference type="SAM" id="MobiDB-lite"/>
    </source>
</evidence>
<dbReference type="EMBL" id="CP080096">
    <property type="protein sequence ID" value="QYD73186.1"/>
    <property type="molecule type" value="Genomic_DNA"/>
</dbReference>
<dbReference type="SUPFAM" id="SSF48264">
    <property type="entry name" value="Cytochrome P450"/>
    <property type="match status" value="1"/>
</dbReference>
<dbReference type="RefSeq" id="WP_219802833.1">
    <property type="nucleotide sequence ID" value="NZ_CP080096.1"/>
</dbReference>
<dbReference type="InterPro" id="IPR050121">
    <property type="entry name" value="Cytochrome_P450_monoxygenase"/>
</dbReference>
<evidence type="ECO:0000256" key="3">
    <source>
        <dbReference type="RuleBase" id="RU000461"/>
    </source>
</evidence>
<keyword evidence="3" id="KW-0408">Iron</keyword>
<feature type="compositionally biased region" description="Polar residues" evidence="4">
    <location>
        <begin position="1"/>
        <end position="12"/>
    </location>
</feature>
<comment type="cofactor">
    <cofactor evidence="1">
        <name>heme</name>
        <dbReference type="ChEBI" id="CHEBI:30413"/>
    </cofactor>
</comment>
<name>A0ABX8UX17_9BURK</name>
<dbReference type="InterPro" id="IPR002401">
    <property type="entry name" value="Cyt_P450_E_grp-I"/>
</dbReference>
<proteinExistence type="inferred from homology"/>
<dbReference type="InterPro" id="IPR001128">
    <property type="entry name" value="Cyt_P450"/>
</dbReference>
<dbReference type="Gene3D" id="1.10.630.10">
    <property type="entry name" value="Cytochrome P450"/>
    <property type="match status" value="1"/>
</dbReference>
<keyword evidence="3" id="KW-0349">Heme</keyword>
<dbReference type="InterPro" id="IPR036396">
    <property type="entry name" value="Cyt_P450_sf"/>
</dbReference>